<dbReference type="RefSeq" id="WP_090880493.1">
    <property type="nucleotide sequence ID" value="NZ_FMXQ01000012.1"/>
</dbReference>
<evidence type="ECO:0000256" key="1">
    <source>
        <dbReference type="ARBA" id="ARBA00022723"/>
    </source>
</evidence>
<gene>
    <name evidence="7" type="ORF">SAMN02982931_04465</name>
</gene>
<evidence type="ECO:0000259" key="6">
    <source>
        <dbReference type="Pfam" id="PF00962"/>
    </source>
</evidence>
<dbReference type="InterPro" id="IPR028892">
    <property type="entry name" value="ADE"/>
</dbReference>
<dbReference type="EMBL" id="FMXQ01000012">
    <property type="protein sequence ID" value="SDB56274.1"/>
    <property type="molecule type" value="Genomic_DNA"/>
</dbReference>
<organism evidence="7 8">
    <name type="scientific">Bauldia litoralis</name>
    <dbReference type="NCBI Taxonomy" id="665467"/>
    <lineage>
        <taxon>Bacteria</taxon>
        <taxon>Pseudomonadati</taxon>
        <taxon>Pseudomonadota</taxon>
        <taxon>Alphaproteobacteria</taxon>
        <taxon>Hyphomicrobiales</taxon>
        <taxon>Kaistiaceae</taxon>
        <taxon>Bauldia</taxon>
    </lineage>
</organism>
<dbReference type="InterPro" id="IPR001365">
    <property type="entry name" value="A_deaminase_dom"/>
</dbReference>
<dbReference type="PANTHER" id="PTHR43114">
    <property type="entry name" value="ADENINE DEAMINASE"/>
    <property type="match status" value="1"/>
</dbReference>
<dbReference type="STRING" id="665467.SAMN02982931_04465"/>
<dbReference type="CDD" id="cd01320">
    <property type="entry name" value="ADA"/>
    <property type="match status" value="1"/>
</dbReference>
<name>A0A1G6EFS6_9HYPH</name>
<dbReference type="GO" id="GO:0000034">
    <property type="term" value="F:adenine deaminase activity"/>
    <property type="evidence" value="ECO:0007669"/>
    <property type="project" value="UniProtKB-UniRule"/>
</dbReference>
<dbReference type="SUPFAM" id="SSF51556">
    <property type="entry name" value="Metallo-dependent hydrolases"/>
    <property type="match status" value="1"/>
</dbReference>
<evidence type="ECO:0000256" key="4">
    <source>
        <dbReference type="ARBA" id="ARBA00023080"/>
    </source>
</evidence>
<keyword evidence="3 5" id="KW-0862">Zinc</keyword>
<reference evidence="7 8" key="1">
    <citation type="submission" date="2016-10" db="EMBL/GenBank/DDBJ databases">
        <authorList>
            <person name="de Groot N.N."/>
        </authorList>
    </citation>
    <scope>NUCLEOTIDE SEQUENCE [LARGE SCALE GENOMIC DNA]</scope>
    <source>
        <strain evidence="7 8">ATCC 35022</strain>
    </source>
</reference>
<dbReference type="HAMAP" id="MF_01962">
    <property type="entry name" value="Adenine_deaminase"/>
    <property type="match status" value="1"/>
</dbReference>
<evidence type="ECO:0000313" key="7">
    <source>
        <dbReference type="EMBL" id="SDB56274.1"/>
    </source>
</evidence>
<dbReference type="AlphaFoldDB" id="A0A1G6EFS6"/>
<evidence type="ECO:0000256" key="3">
    <source>
        <dbReference type="ARBA" id="ARBA00022833"/>
    </source>
</evidence>
<keyword evidence="4 5" id="KW-0546">Nucleotide metabolism</keyword>
<feature type="binding site" evidence="5">
    <location>
        <position position="11"/>
    </location>
    <ligand>
        <name>Zn(2+)</name>
        <dbReference type="ChEBI" id="CHEBI:29105"/>
        <note>catalytic</note>
    </ligand>
</feature>
<dbReference type="Proteomes" id="UP000199071">
    <property type="component" value="Unassembled WGS sequence"/>
</dbReference>
<dbReference type="PANTHER" id="PTHR43114:SF6">
    <property type="entry name" value="ADENINE DEAMINASE"/>
    <property type="match status" value="1"/>
</dbReference>
<feature type="domain" description="Adenosine deaminase" evidence="6">
    <location>
        <begin position="6"/>
        <end position="322"/>
    </location>
</feature>
<dbReference type="InterPro" id="IPR032466">
    <property type="entry name" value="Metal_Hydrolase"/>
</dbReference>
<proteinExistence type="inferred from homology"/>
<dbReference type="NCBIfam" id="NF006848">
    <property type="entry name" value="PRK09358.1-3"/>
    <property type="match status" value="1"/>
</dbReference>
<evidence type="ECO:0000256" key="5">
    <source>
        <dbReference type="HAMAP-Rule" id="MF_01962"/>
    </source>
</evidence>
<feature type="binding site" evidence="5">
    <location>
        <position position="188"/>
    </location>
    <ligand>
        <name>Zn(2+)</name>
        <dbReference type="ChEBI" id="CHEBI:29105"/>
        <note>catalytic</note>
    </ligand>
</feature>
<feature type="binding site" evidence="5">
    <location>
        <position position="270"/>
    </location>
    <ligand>
        <name>substrate</name>
    </ligand>
</feature>
<dbReference type="NCBIfam" id="TIGR01430">
    <property type="entry name" value="aden_deam"/>
    <property type="match status" value="1"/>
</dbReference>
<feature type="binding site" evidence="5">
    <location>
        <position position="13"/>
    </location>
    <ligand>
        <name>Zn(2+)</name>
        <dbReference type="ChEBI" id="CHEBI:29105"/>
        <note>catalytic</note>
    </ligand>
</feature>
<keyword evidence="2 5" id="KW-0378">Hydrolase</keyword>
<dbReference type="Pfam" id="PF00962">
    <property type="entry name" value="A_deaminase"/>
    <property type="match status" value="1"/>
</dbReference>
<comment type="cofactor">
    <cofactor evidence="5">
        <name>Zn(2+)</name>
        <dbReference type="ChEBI" id="CHEBI:29105"/>
    </cofactor>
    <text evidence="5">Binds 1 zinc ion per subunit.</text>
</comment>
<dbReference type="EC" id="3.5.4.2" evidence="5"/>
<sequence>MTTTLPKAELHCHIEGAASPALVRRLADRHGIDLADVFDEAGGYAWHDFASFLVAYGRVSSVFRSADDFRDLARDYFLSIAAEGAIYGEIFIVPDIAADNGVSADDYVAGLSDGMAEAEAETGIIGRMILTGIRHLGPARVRALVERAARHPRITGFGLAGDETMHHPRDFADAFRIAREAGLGLTAHAGELAGPQSVRDALDHFGVRRIGHGVRAIEDPALVERLVEEDIVLELCPGSNVALGLYPSITQHPFRRLMEAAVRVTINSDDPPYFHTTLGHEYDELARVQGLGHGALLAATRTAIEAAFVDEPTRARLLARVDGASADPA</sequence>
<dbReference type="Gene3D" id="3.20.20.140">
    <property type="entry name" value="Metal-dependent hydrolases"/>
    <property type="match status" value="1"/>
</dbReference>
<comment type="catalytic activity">
    <reaction evidence="5">
        <text>adenine + H2O + H(+) = hypoxanthine + NH4(+)</text>
        <dbReference type="Rhea" id="RHEA:23688"/>
        <dbReference type="ChEBI" id="CHEBI:15377"/>
        <dbReference type="ChEBI" id="CHEBI:15378"/>
        <dbReference type="ChEBI" id="CHEBI:16708"/>
        <dbReference type="ChEBI" id="CHEBI:17368"/>
        <dbReference type="ChEBI" id="CHEBI:28938"/>
        <dbReference type="EC" id="3.5.4.2"/>
    </reaction>
</comment>
<dbReference type="GO" id="GO:0009117">
    <property type="term" value="P:nucleotide metabolic process"/>
    <property type="evidence" value="ECO:0007669"/>
    <property type="project" value="UniProtKB-KW"/>
</dbReference>
<evidence type="ECO:0000313" key="8">
    <source>
        <dbReference type="Proteomes" id="UP000199071"/>
    </source>
</evidence>
<dbReference type="GO" id="GO:0008270">
    <property type="term" value="F:zinc ion binding"/>
    <property type="evidence" value="ECO:0007669"/>
    <property type="project" value="UniProtKB-UniRule"/>
</dbReference>
<feature type="active site" description="Proton donor" evidence="5">
    <location>
        <position position="191"/>
    </location>
</feature>
<feature type="site" description="Important for catalytic activity" evidence="5">
    <location>
        <position position="212"/>
    </location>
</feature>
<evidence type="ECO:0000256" key="2">
    <source>
        <dbReference type="ARBA" id="ARBA00022801"/>
    </source>
</evidence>
<dbReference type="GO" id="GO:0043103">
    <property type="term" value="P:hypoxanthine salvage"/>
    <property type="evidence" value="ECO:0007669"/>
    <property type="project" value="UniProtKB-UniRule"/>
</dbReference>
<comment type="function">
    <text evidence="5">Catalyzes the hydrolytic deamination of adenine to hypoxanthine. Plays an important role in the purine salvage pathway and in nitrogen catabolism.</text>
</comment>
<dbReference type="OrthoDB" id="105475at2"/>
<protein>
    <recommendedName>
        <fullName evidence="5">Adenine deaminase</fullName>
        <shortName evidence="5">ADE</shortName>
        <ecNumber evidence="5">3.5.4.2</ecNumber>
    </recommendedName>
    <alternativeName>
        <fullName evidence="5">Adenine aminohydrolase</fullName>
        <shortName evidence="5">AAH</shortName>
    </alternativeName>
</protein>
<comment type="similarity">
    <text evidence="5">Belongs to the metallo-dependent hydrolases superfamily. Adenosine and AMP deaminases family. Adenine deaminase type 2 subfamily.</text>
</comment>
<dbReference type="GO" id="GO:0006146">
    <property type="term" value="P:adenine catabolic process"/>
    <property type="evidence" value="ECO:0007669"/>
    <property type="project" value="UniProtKB-UniRule"/>
</dbReference>
<dbReference type="InterPro" id="IPR006330">
    <property type="entry name" value="Ado/ade_deaminase"/>
</dbReference>
<keyword evidence="8" id="KW-1185">Reference proteome</keyword>
<accession>A0A1G6EFS6</accession>
<keyword evidence="1 5" id="KW-0479">Metal-binding</keyword>
<feature type="binding site" evidence="5">
    <location>
        <position position="269"/>
    </location>
    <ligand>
        <name>Zn(2+)</name>
        <dbReference type="ChEBI" id="CHEBI:29105"/>
        <note>catalytic</note>
    </ligand>
</feature>